<gene>
    <name evidence="2" type="primary">argF'</name>
    <name evidence="5" type="ORF">LDX50_10215</name>
    <name evidence="6" type="ORF">LDX50_16185</name>
    <name evidence="7" type="ORF">LDX50_21905</name>
</gene>
<dbReference type="AlphaFoldDB" id="A0A9X1KWY5"/>
<sequence length="312" mass="34950">MNQFTRLSDVKDPAALIKRGLELKANPFTSNVGERKVLGLLFLNPSLRTRLSTQKAAMNLGMQVMVMNMNSEGWKLEMNDGTVMKGDAQEHIKDAIRVISEYVDVIGIRTFPGLKDRSADYDEAVLSAVLKYATVPVISLESAIRHPLQSLADMITINELGIQKPKVVLSWAPHPRALPQAVSNSFLEWVKVIDAEIILACPKGYELADEFIQGVPVVHDQLEAFENADIIYGKNWSSYHHYGEILPVQEDWTIDGSKMKVTNHARFMHCLPVRRNVVVSDDVLDNQSIIYQQAGNRTWAAQAVLESILDQL</sequence>
<evidence type="ECO:0000313" key="6">
    <source>
        <dbReference type="EMBL" id="MCA6076422.1"/>
    </source>
</evidence>
<feature type="binding site" evidence="2">
    <location>
        <position position="274"/>
    </location>
    <ligand>
        <name>N(2)-succinyl-L-ornithine</name>
        <dbReference type="ChEBI" id="CHEBI:58514"/>
    </ligand>
</feature>
<dbReference type="InterPro" id="IPR006132">
    <property type="entry name" value="Asp/Orn_carbamoyltranf_P-bd"/>
</dbReference>
<dbReference type="InterPro" id="IPR036901">
    <property type="entry name" value="Asp/Orn_carbamoylTrfase_sf"/>
</dbReference>
<evidence type="ECO:0000256" key="1">
    <source>
        <dbReference type="ARBA" id="ARBA00022679"/>
    </source>
</evidence>
<keyword evidence="1 2" id="KW-0808">Transferase</keyword>
<dbReference type="SUPFAM" id="SSF53671">
    <property type="entry name" value="Aspartate/ornithine carbamoyltransferase"/>
    <property type="match status" value="1"/>
</dbReference>
<evidence type="ECO:0000313" key="7">
    <source>
        <dbReference type="EMBL" id="MCA6077550.1"/>
    </source>
</evidence>
<feature type="binding site" description="in other chain" evidence="2">
    <location>
        <begin position="146"/>
        <end position="149"/>
    </location>
    <ligand>
        <name>carbamoyl phosphate</name>
        <dbReference type="ChEBI" id="CHEBI:58228"/>
        <note>ligand shared between two neighboring subunits</note>
    </ligand>
</feature>
<comment type="caution">
    <text evidence="5">The sequence shown here is derived from an EMBL/GenBank/DDBJ whole genome shotgun (WGS) entry which is preliminary data.</text>
</comment>
<feature type="binding site" evidence="2">
    <location>
        <position position="74"/>
    </location>
    <ligand>
        <name>carbamoyl phosphate</name>
        <dbReference type="ChEBI" id="CHEBI:58228"/>
        <note>ligand shared between two neighboring subunits</note>
    </ligand>
</feature>
<accession>A0A9X1KWY5</accession>
<dbReference type="EMBL" id="JAIXNE010000002">
    <property type="protein sequence ID" value="MCA6075245.1"/>
    <property type="molecule type" value="Genomic_DNA"/>
</dbReference>
<dbReference type="PANTHER" id="PTHR45753">
    <property type="entry name" value="ORNITHINE CARBAMOYLTRANSFERASE, MITOCHONDRIAL"/>
    <property type="match status" value="1"/>
</dbReference>
<keyword evidence="8" id="KW-1185">Reference proteome</keyword>
<dbReference type="PANTHER" id="PTHR45753:SF3">
    <property type="entry name" value="ORNITHINE TRANSCARBAMYLASE, MITOCHONDRIAL"/>
    <property type="match status" value="1"/>
</dbReference>
<feature type="binding site" description="in other chain" evidence="2">
    <location>
        <position position="109"/>
    </location>
    <ligand>
        <name>carbamoyl phosphate</name>
        <dbReference type="ChEBI" id="CHEBI:58228"/>
        <note>ligand shared between two neighboring subunits</note>
    </ligand>
</feature>
<keyword evidence="2" id="KW-0055">Arginine biosynthesis</keyword>
<comment type="subunit">
    <text evidence="2">Homotrimer.</text>
</comment>
<feature type="domain" description="Aspartate/ornithine carbamoyltransferase Asp/Orn-binding" evidence="3">
    <location>
        <begin position="182"/>
        <end position="307"/>
    </location>
</feature>
<feature type="binding site" description="in other chain" evidence="2">
    <location>
        <begin position="270"/>
        <end position="271"/>
    </location>
    <ligand>
        <name>carbamoyl phosphate</name>
        <dbReference type="ChEBI" id="CHEBI:58228"/>
        <note>ligand shared between two neighboring subunits</note>
    </ligand>
</feature>
<evidence type="ECO:0000313" key="5">
    <source>
        <dbReference type="EMBL" id="MCA6075245.1"/>
    </source>
</evidence>
<keyword evidence="2" id="KW-0028">Amino-acid biosynthesis</keyword>
<dbReference type="Gene3D" id="3.40.50.1370">
    <property type="entry name" value="Aspartate/ornithine carbamoyltransferase"/>
    <property type="match status" value="2"/>
</dbReference>
<feature type="binding site" description="in other chain" evidence="2">
    <location>
        <position position="297"/>
    </location>
    <ligand>
        <name>carbamoyl phosphate</name>
        <dbReference type="ChEBI" id="CHEBI:58228"/>
        <note>ligand shared between two neighboring subunits</note>
    </ligand>
</feature>
<dbReference type="InterPro" id="IPR006131">
    <property type="entry name" value="Asp_carbamoyltransf_Asp/Orn-bd"/>
</dbReference>
<feature type="binding site" evidence="2">
    <location>
        <position position="141"/>
    </location>
    <ligand>
        <name>N(2)-succinyl-L-ornithine</name>
        <dbReference type="ChEBI" id="CHEBI:58514"/>
    </ligand>
</feature>
<dbReference type="InterPro" id="IPR043696">
    <property type="entry name" value="ArgF'-like"/>
</dbReference>
<feature type="binding site" evidence="2">
    <location>
        <position position="174"/>
    </location>
    <ligand>
        <name>N(2)-succinyl-L-ornithine</name>
        <dbReference type="ChEBI" id="CHEBI:58514"/>
    </ligand>
</feature>
<feature type="binding site" description="in other chain" evidence="2">
    <location>
        <begin position="46"/>
        <end position="49"/>
    </location>
    <ligand>
        <name>carbamoyl phosphate</name>
        <dbReference type="ChEBI" id="CHEBI:58228"/>
        <note>ligand shared between two neighboring subunits</note>
    </ligand>
</feature>
<evidence type="ECO:0000313" key="8">
    <source>
        <dbReference type="Proteomes" id="UP001139409"/>
    </source>
</evidence>
<comment type="similarity">
    <text evidence="2">Belongs to the aspartate/ornithine carbamoyltransferase superfamily. SOTCase family.</text>
</comment>
<dbReference type="RefSeq" id="WP_225698349.1">
    <property type="nucleotide sequence ID" value="NZ_JAIXNE010000002.1"/>
</dbReference>
<dbReference type="NCBIfam" id="NF003384">
    <property type="entry name" value="PRK04523.1"/>
    <property type="match status" value="1"/>
</dbReference>
<dbReference type="GO" id="GO:0016597">
    <property type="term" value="F:amino acid binding"/>
    <property type="evidence" value="ECO:0007669"/>
    <property type="project" value="InterPro"/>
</dbReference>
<evidence type="ECO:0000259" key="4">
    <source>
        <dbReference type="Pfam" id="PF02729"/>
    </source>
</evidence>
<comment type="pathway">
    <text evidence="2">Amino-acid biosynthesis; L-arginine biosynthesis.</text>
</comment>
<dbReference type="GO" id="GO:0004585">
    <property type="term" value="F:ornithine carbamoyltransferase activity"/>
    <property type="evidence" value="ECO:0007669"/>
    <property type="project" value="InterPro"/>
</dbReference>
<dbReference type="InterPro" id="IPR006130">
    <property type="entry name" value="Asp/Orn_carbamoylTrfase"/>
</dbReference>
<dbReference type="EC" id="2.1.3.11" evidence="2"/>
<dbReference type="Pfam" id="PF00185">
    <property type="entry name" value="OTCace"/>
    <property type="match status" value="1"/>
</dbReference>
<dbReference type="HAMAP" id="MF_02235">
    <property type="entry name" value="SOTCase"/>
    <property type="match status" value="1"/>
</dbReference>
<comment type="catalytic activity">
    <reaction evidence="2">
        <text>N(2)-succinyl-L-ornithine + carbamoyl phosphate = N(2)-succinyl-L-citrulline + phosphate + H(+)</text>
        <dbReference type="Rhea" id="RHEA:25884"/>
        <dbReference type="ChEBI" id="CHEBI:15378"/>
        <dbReference type="ChEBI" id="CHEBI:43474"/>
        <dbReference type="ChEBI" id="CHEBI:58228"/>
        <dbReference type="ChEBI" id="CHEBI:58514"/>
        <dbReference type="ChEBI" id="CHEBI:58862"/>
        <dbReference type="EC" id="2.1.3.11"/>
    </reaction>
</comment>
<dbReference type="PRINTS" id="PR00101">
    <property type="entry name" value="ATCASE"/>
</dbReference>
<organism evidence="5 8">
    <name type="scientific">Fulvivirga sedimenti</name>
    <dbReference type="NCBI Taxonomy" id="2879465"/>
    <lineage>
        <taxon>Bacteria</taxon>
        <taxon>Pseudomonadati</taxon>
        <taxon>Bacteroidota</taxon>
        <taxon>Cytophagia</taxon>
        <taxon>Cytophagales</taxon>
        <taxon>Fulvivirgaceae</taxon>
        <taxon>Fulvivirga</taxon>
    </lineage>
</organism>
<name>A0A9X1KWY5_9BACT</name>
<dbReference type="PRINTS" id="PR00100">
    <property type="entry name" value="AOTCASE"/>
</dbReference>
<dbReference type="EMBL" id="JAIXNE010000003">
    <property type="protein sequence ID" value="MCA6076422.1"/>
    <property type="molecule type" value="Genomic_DNA"/>
</dbReference>
<comment type="function">
    <text evidence="2">Catalyzes the transfer of the carbamoyl group from carbamoyl phosphate to the delta-amino group of N(2)-succinyl-L-ornithine to produce N(2)-succinyl-L-citrulline. Is essential for arginine biosynthesis.</text>
</comment>
<dbReference type="GO" id="GO:0042450">
    <property type="term" value="P:L-arginine biosynthetic process via ornithine"/>
    <property type="evidence" value="ECO:0007669"/>
    <property type="project" value="TreeGrafter"/>
</dbReference>
<feature type="binding site" evidence="2">
    <location>
        <position position="234"/>
    </location>
    <ligand>
        <name>N(2)-succinyl-L-ornithine</name>
        <dbReference type="ChEBI" id="CHEBI:58514"/>
    </ligand>
</feature>
<dbReference type="GO" id="GO:0019240">
    <property type="term" value="P:citrulline biosynthetic process"/>
    <property type="evidence" value="ECO:0007669"/>
    <property type="project" value="TreeGrafter"/>
</dbReference>
<dbReference type="EMBL" id="JAIXNE010000004">
    <property type="protein sequence ID" value="MCA6077550.1"/>
    <property type="molecule type" value="Genomic_DNA"/>
</dbReference>
<dbReference type="Proteomes" id="UP001139409">
    <property type="component" value="Unassembled WGS sequence"/>
</dbReference>
<dbReference type="Pfam" id="PF02729">
    <property type="entry name" value="OTCace_N"/>
    <property type="match status" value="1"/>
</dbReference>
<evidence type="ECO:0000256" key="2">
    <source>
        <dbReference type="HAMAP-Rule" id="MF_02235"/>
    </source>
</evidence>
<proteinExistence type="inferred from homology"/>
<feature type="domain" description="Aspartate/ornithine carbamoyltransferase carbamoyl-P binding" evidence="4">
    <location>
        <begin position="12"/>
        <end position="159"/>
    </location>
</feature>
<evidence type="ECO:0000259" key="3">
    <source>
        <dbReference type="Pfam" id="PF00185"/>
    </source>
</evidence>
<reference evidence="5" key="1">
    <citation type="submission" date="2021-09" db="EMBL/GenBank/DDBJ databases">
        <title>Fulvivirga sp. isolated from coastal sediment.</title>
        <authorList>
            <person name="Yu H."/>
        </authorList>
    </citation>
    <scope>NUCLEOTIDE SEQUENCE</scope>
    <source>
        <strain evidence="5">1062</strain>
    </source>
</reference>
<protein>
    <recommendedName>
        <fullName evidence="2">N-succinylornithine carbamoyltransferase</fullName>
        <ecNumber evidence="2">2.1.3.11</ecNumber>
    </recommendedName>
    <alternativeName>
        <fullName evidence="2">N-succinyl-L-ornithine transcarbamylase</fullName>
        <shortName evidence="2">SOTCase</shortName>
    </alternativeName>
</protein>